<name>A0ABU9AUN2_9BACT</name>
<sequence length="52" mass="5567">MSSAIVTNNLSLAMQACKQLKTGTTDANSLSGDRLDLAPFGDTREKTSSHPW</sequence>
<feature type="region of interest" description="Disordered" evidence="1">
    <location>
        <begin position="22"/>
        <end position="52"/>
    </location>
</feature>
<evidence type="ECO:0000313" key="2">
    <source>
        <dbReference type="EMBL" id="MEK7951464.1"/>
    </source>
</evidence>
<proteinExistence type="predicted"/>
<reference evidence="2 3" key="1">
    <citation type="submission" date="2024-04" db="EMBL/GenBank/DDBJ databases">
        <title>Luteolibacter sp. isolated from soil.</title>
        <authorList>
            <person name="An J."/>
        </authorList>
    </citation>
    <scope>NUCLEOTIDE SEQUENCE [LARGE SCALE GENOMIC DNA]</scope>
    <source>
        <strain evidence="2 3">Y139</strain>
    </source>
</reference>
<protein>
    <submittedName>
        <fullName evidence="2">Uncharacterized protein</fullName>
    </submittedName>
</protein>
<feature type="compositionally biased region" description="Basic and acidic residues" evidence="1">
    <location>
        <begin position="42"/>
        <end position="52"/>
    </location>
</feature>
<dbReference type="Proteomes" id="UP001371305">
    <property type="component" value="Unassembled WGS sequence"/>
</dbReference>
<evidence type="ECO:0000313" key="3">
    <source>
        <dbReference type="Proteomes" id="UP001371305"/>
    </source>
</evidence>
<organism evidence="2 3">
    <name type="scientific">Luteolibacter soli</name>
    <dbReference type="NCBI Taxonomy" id="3135280"/>
    <lineage>
        <taxon>Bacteria</taxon>
        <taxon>Pseudomonadati</taxon>
        <taxon>Verrucomicrobiota</taxon>
        <taxon>Verrucomicrobiia</taxon>
        <taxon>Verrucomicrobiales</taxon>
        <taxon>Verrucomicrobiaceae</taxon>
        <taxon>Luteolibacter</taxon>
    </lineage>
</organism>
<comment type="caution">
    <text evidence="2">The sequence shown here is derived from an EMBL/GenBank/DDBJ whole genome shotgun (WGS) entry which is preliminary data.</text>
</comment>
<keyword evidence="3" id="KW-1185">Reference proteome</keyword>
<gene>
    <name evidence="2" type="ORF">WKV53_13185</name>
</gene>
<feature type="compositionally biased region" description="Polar residues" evidence="1">
    <location>
        <begin position="22"/>
        <end position="31"/>
    </location>
</feature>
<accession>A0ABU9AUN2</accession>
<evidence type="ECO:0000256" key="1">
    <source>
        <dbReference type="SAM" id="MobiDB-lite"/>
    </source>
</evidence>
<dbReference type="RefSeq" id="WP_341405068.1">
    <property type="nucleotide sequence ID" value="NZ_JBBUKT010000004.1"/>
</dbReference>
<dbReference type="EMBL" id="JBBUKT010000004">
    <property type="protein sequence ID" value="MEK7951464.1"/>
    <property type="molecule type" value="Genomic_DNA"/>
</dbReference>